<dbReference type="RefSeq" id="WP_190999536.1">
    <property type="nucleotide sequence ID" value="NZ_JACXSI010000051.1"/>
</dbReference>
<dbReference type="InterPro" id="IPR052714">
    <property type="entry name" value="MFS_Exporter"/>
</dbReference>
<dbReference type="Gene3D" id="1.20.1250.20">
    <property type="entry name" value="MFS general substrate transporter like domains"/>
    <property type="match status" value="2"/>
</dbReference>
<evidence type="ECO:0000256" key="4">
    <source>
        <dbReference type="ARBA" id="ARBA00022692"/>
    </source>
</evidence>
<feature type="domain" description="Major facilitator superfamily (MFS) profile" evidence="8">
    <location>
        <begin position="11"/>
        <end position="387"/>
    </location>
</feature>
<evidence type="ECO:0000256" key="3">
    <source>
        <dbReference type="ARBA" id="ARBA00022448"/>
    </source>
</evidence>
<feature type="transmembrane region" description="Helical" evidence="7">
    <location>
        <begin position="338"/>
        <end position="356"/>
    </location>
</feature>
<keyword evidence="6 7" id="KW-0472">Membrane</keyword>
<keyword evidence="10" id="KW-1185">Reference proteome</keyword>
<dbReference type="GO" id="GO:0022857">
    <property type="term" value="F:transmembrane transporter activity"/>
    <property type="evidence" value="ECO:0007669"/>
    <property type="project" value="InterPro"/>
</dbReference>
<dbReference type="InterPro" id="IPR020846">
    <property type="entry name" value="MFS_dom"/>
</dbReference>
<comment type="similarity">
    <text evidence="2">Belongs to the major facilitator superfamily. TCR/Tet family.</text>
</comment>
<dbReference type="PROSITE" id="PS50850">
    <property type="entry name" value="MFS"/>
    <property type="match status" value="1"/>
</dbReference>
<feature type="transmembrane region" description="Helical" evidence="7">
    <location>
        <begin position="299"/>
        <end position="318"/>
    </location>
</feature>
<feature type="transmembrane region" description="Helical" evidence="7">
    <location>
        <begin position="47"/>
        <end position="65"/>
    </location>
</feature>
<dbReference type="GO" id="GO:0005886">
    <property type="term" value="C:plasma membrane"/>
    <property type="evidence" value="ECO:0007669"/>
    <property type="project" value="UniProtKB-SubCell"/>
</dbReference>
<dbReference type="Proteomes" id="UP000602076">
    <property type="component" value="Unassembled WGS sequence"/>
</dbReference>
<protein>
    <submittedName>
        <fullName evidence="9">MFS transporter</fullName>
    </submittedName>
</protein>
<dbReference type="PANTHER" id="PTHR23531:SF2">
    <property type="entry name" value="PERMEASE"/>
    <property type="match status" value="1"/>
</dbReference>
<evidence type="ECO:0000259" key="8">
    <source>
        <dbReference type="PROSITE" id="PS50850"/>
    </source>
</evidence>
<keyword evidence="3" id="KW-0813">Transport</keyword>
<gene>
    <name evidence="9" type="ORF">IEO70_16790</name>
</gene>
<dbReference type="PANTHER" id="PTHR23531">
    <property type="entry name" value="QUINOLENE RESISTANCE PROTEIN NORA"/>
    <property type="match status" value="1"/>
</dbReference>
<proteinExistence type="inferred from homology"/>
<dbReference type="PRINTS" id="PR01035">
    <property type="entry name" value="TCRTETA"/>
</dbReference>
<name>A0A927CZK6_9BACI</name>
<comment type="subcellular location">
    <subcellularLocation>
        <location evidence="1">Cell membrane</location>
        <topology evidence="1">Multi-pass membrane protein</topology>
    </subcellularLocation>
</comment>
<dbReference type="SUPFAM" id="SSF103473">
    <property type="entry name" value="MFS general substrate transporter"/>
    <property type="match status" value="1"/>
</dbReference>
<feature type="transmembrane region" description="Helical" evidence="7">
    <location>
        <begin position="77"/>
        <end position="95"/>
    </location>
</feature>
<dbReference type="AlphaFoldDB" id="A0A927CZK6"/>
<feature type="transmembrane region" description="Helical" evidence="7">
    <location>
        <begin position="241"/>
        <end position="264"/>
    </location>
</feature>
<accession>A0A927CZK6</accession>
<dbReference type="EMBL" id="JACXSI010000051">
    <property type="protein sequence ID" value="MBD3109999.1"/>
    <property type="molecule type" value="Genomic_DNA"/>
</dbReference>
<keyword evidence="4 7" id="KW-0812">Transmembrane</keyword>
<dbReference type="CDD" id="cd17489">
    <property type="entry name" value="MFS_YfcJ_like"/>
    <property type="match status" value="1"/>
</dbReference>
<feature type="transmembrane region" description="Helical" evidence="7">
    <location>
        <begin position="362"/>
        <end position="383"/>
    </location>
</feature>
<reference evidence="9" key="1">
    <citation type="submission" date="2020-09" db="EMBL/GenBank/DDBJ databases">
        <title>Bacillus faecalis sp. nov., a moderately halophilic bacterium isolated from cow faeces.</title>
        <authorList>
            <person name="Jiang L."/>
            <person name="Lee J."/>
        </authorList>
    </citation>
    <scope>NUCLEOTIDE SEQUENCE</scope>
    <source>
        <strain evidence="9">AGMB 02131</strain>
    </source>
</reference>
<evidence type="ECO:0000256" key="1">
    <source>
        <dbReference type="ARBA" id="ARBA00004651"/>
    </source>
</evidence>
<dbReference type="InterPro" id="IPR005829">
    <property type="entry name" value="Sugar_transporter_CS"/>
</dbReference>
<keyword evidence="5 7" id="KW-1133">Transmembrane helix</keyword>
<organism evidence="9 10">
    <name type="scientific">Peribacillus faecalis</name>
    <dbReference type="NCBI Taxonomy" id="2772559"/>
    <lineage>
        <taxon>Bacteria</taxon>
        <taxon>Bacillati</taxon>
        <taxon>Bacillota</taxon>
        <taxon>Bacilli</taxon>
        <taxon>Bacillales</taxon>
        <taxon>Bacillaceae</taxon>
        <taxon>Peribacillus</taxon>
    </lineage>
</organism>
<feature type="transmembrane region" description="Helical" evidence="7">
    <location>
        <begin position="136"/>
        <end position="158"/>
    </location>
</feature>
<evidence type="ECO:0000256" key="6">
    <source>
        <dbReference type="ARBA" id="ARBA00023136"/>
    </source>
</evidence>
<evidence type="ECO:0000313" key="10">
    <source>
        <dbReference type="Proteomes" id="UP000602076"/>
    </source>
</evidence>
<feature type="transmembrane region" description="Helical" evidence="7">
    <location>
        <begin position="164"/>
        <end position="186"/>
    </location>
</feature>
<evidence type="ECO:0000256" key="2">
    <source>
        <dbReference type="ARBA" id="ARBA00007520"/>
    </source>
</evidence>
<comment type="caution">
    <text evidence="9">The sequence shown here is derived from an EMBL/GenBank/DDBJ whole genome shotgun (WGS) entry which is preliminary data.</text>
</comment>
<sequence length="393" mass="43830">MKKETIWTKDFLFISINSFFVFLIFYSLMTVLPFFVLDELHQPEESVGLVTSIFLLASVIIRPFAGNWLDTIGRRKILLLALITFLLSTGLYFIAHSYIVLLILRFFQGIGFGLATTATGAIAADLVPKSKKGEGIGYYGMFMSIAMVIGPYLGLLLIQQYSFTLLFIFCTIFALLSFVLALFTKLPVQNEQLDFNRSSAKLSFRELFESSAIPISITAGIFALSYSSISSYVSLYAEELGLQSIAGFFFIIIGLAVIISRPFTGKWFDLYGENKVIYPALIIFMIGMILLSFTDNAALYVVSAVIIGLGYGAAIPSFQTISVQYAPDHRRGAATATYFFFFDTGFGIGAFVNGIIQAKTSFQFMFFLSGMIMIGTILIYYFIHDKRKNLQTI</sequence>
<feature type="transmembrane region" description="Helical" evidence="7">
    <location>
        <begin position="12"/>
        <end position="35"/>
    </location>
</feature>
<feature type="transmembrane region" description="Helical" evidence="7">
    <location>
        <begin position="207"/>
        <end position="229"/>
    </location>
</feature>
<dbReference type="PROSITE" id="PS00217">
    <property type="entry name" value="SUGAR_TRANSPORT_2"/>
    <property type="match status" value="1"/>
</dbReference>
<evidence type="ECO:0000256" key="7">
    <source>
        <dbReference type="SAM" id="Phobius"/>
    </source>
</evidence>
<dbReference type="InterPro" id="IPR001958">
    <property type="entry name" value="Tet-R_TetA/multi-R_MdtG-like"/>
</dbReference>
<dbReference type="InterPro" id="IPR011701">
    <property type="entry name" value="MFS"/>
</dbReference>
<feature type="transmembrane region" description="Helical" evidence="7">
    <location>
        <begin position="276"/>
        <end position="293"/>
    </location>
</feature>
<evidence type="ECO:0000256" key="5">
    <source>
        <dbReference type="ARBA" id="ARBA00022989"/>
    </source>
</evidence>
<evidence type="ECO:0000313" key="9">
    <source>
        <dbReference type="EMBL" id="MBD3109999.1"/>
    </source>
</evidence>
<dbReference type="Pfam" id="PF07690">
    <property type="entry name" value="MFS_1"/>
    <property type="match status" value="1"/>
</dbReference>
<dbReference type="InterPro" id="IPR036259">
    <property type="entry name" value="MFS_trans_sf"/>
</dbReference>